<dbReference type="InterPro" id="IPR050987">
    <property type="entry name" value="AtrR-like"/>
</dbReference>
<keyword evidence="1" id="KW-0479">Metal-binding</keyword>
<evidence type="ECO:0000313" key="4">
    <source>
        <dbReference type="EMBL" id="KAJ7637845.1"/>
    </source>
</evidence>
<dbReference type="GO" id="GO:0003677">
    <property type="term" value="F:DNA binding"/>
    <property type="evidence" value="ECO:0007669"/>
    <property type="project" value="InterPro"/>
</dbReference>
<proteinExistence type="predicted"/>
<comment type="caution">
    <text evidence="4">The sequence shown here is derived from an EMBL/GenBank/DDBJ whole genome shotgun (WGS) entry which is preliminary data.</text>
</comment>
<reference evidence="4" key="1">
    <citation type="submission" date="2023-03" db="EMBL/GenBank/DDBJ databases">
        <title>Massive genome expansion in bonnet fungi (Mycena s.s.) driven by repeated elements and novel gene families across ecological guilds.</title>
        <authorList>
            <consortium name="Lawrence Berkeley National Laboratory"/>
            <person name="Harder C.B."/>
            <person name="Miyauchi S."/>
            <person name="Viragh M."/>
            <person name="Kuo A."/>
            <person name="Thoen E."/>
            <person name="Andreopoulos B."/>
            <person name="Lu D."/>
            <person name="Skrede I."/>
            <person name="Drula E."/>
            <person name="Henrissat B."/>
            <person name="Morin E."/>
            <person name="Kohler A."/>
            <person name="Barry K."/>
            <person name="LaButti K."/>
            <person name="Morin E."/>
            <person name="Salamov A."/>
            <person name="Lipzen A."/>
            <person name="Mereny Z."/>
            <person name="Hegedus B."/>
            <person name="Baldrian P."/>
            <person name="Stursova M."/>
            <person name="Weitz H."/>
            <person name="Taylor A."/>
            <person name="Grigoriev I.V."/>
            <person name="Nagy L.G."/>
            <person name="Martin F."/>
            <person name="Kauserud H."/>
        </authorList>
    </citation>
    <scope>NUCLEOTIDE SEQUENCE</scope>
    <source>
        <strain evidence="4">CBHHK067</strain>
    </source>
</reference>
<dbReference type="GO" id="GO:0000981">
    <property type="term" value="F:DNA-binding transcription factor activity, RNA polymerase II-specific"/>
    <property type="evidence" value="ECO:0007669"/>
    <property type="project" value="InterPro"/>
</dbReference>
<keyword evidence="2" id="KW-0539">Nucleus</keyword>
<protein>
    <submittedName>
        <fullName evidence="4">Fungal-specific transcription factor domain-containing protein</fullName>
    </submittedName>
</protein>
<dbReference type="EMBL" id="JARKIE010000448">
    <property type="protein sequence ID" value="KAJ7637845.1"/>
    <property type="molecule type" value="Genomic_DNA"/>
</dbReference>
<dbReference type="GO" id="GO:0008270">
    <property type="term" value="F:zinc ion binding"/>
    <property type="evidence" value="ECO:0007669"/>
    <property type="project" value="InterPro"/>
</dbReference>
<organism evidence="4 5">
    <name type="scientific">Mycena rosella</name>
    <name type="common">Pink bonnet</name>
    <name type="synonym">Agaricus rosellus</name>
    <dbReference type="NCBI Taxonomy" id="1033263"/>
    <lineage>
        <taxon>Eukaryota</taxon>
        <taxon>Fungi</taxon>
        <taxon>Dikarya</taxon>
        <taxon>Basidiomycota</taxon>
        <taxon>Agaricomycotina</taxon>
        <taxon>Agaricomycetes</taxon>
        <taxon>Agaricomycetidae</taxon>
        <taxon>Agaricales</taxon>
        <taxon>Marasmiineae</taxon>
        <taxon>Mycenaceae</taxon>
        <taxon>Mycena</taxon>
    </lineage>
</organism>
<dbReference type="AlphaFoldDB" id="A0AAD7FTV7"/>
<dbReference type="PANTHER" id="PTHR46910">
    <property type="entry name" value="TRANSCRIPTION FACTOR PDR1"/>
    <property type="match status" value="1"/>
</dbReference>
<dbReference type="Pfam" id="PF04082">
    <property type="entry name" value="Fungal_trans"/>
    <property type="match status" value="1"/>
</dbReference>
<keyword evidence="5" id="KW-1185">Reference proteome</keyword>
<sequence>MCAGVKKASCDGRDPCGLCAKLNRTCAYDEQSIHHTQLASNGVGSLSGTSLPSRQYVEDLEMRLEMAEALLAEETTGASEILGVQLARRAIRGLKGPIAPPHSDDLAFADIDASFQTLCIKDKDTRGFHGKSSGAMLVKTAVDLKNENLGPQERMEPVSVSKPRPPATNYAFPDEDLLFSLVSLYFENNTFLPLLHRPSFERAVRHRSHRADEAMARTVLLVCALGARYSTDPRVQLSSAGKAPGWQWFEQVQICQHFRSEYTSIIDVQCSCLTIMFLDATVNPRICWNIVGFALRAGQDIGLHRFNMDSRATAFERELERRASWVLLLFDTQIGAALGRGSTLESHEFELHMPIICDDEYWGSPETTNPRGIFRQPPEKPSVVAFFNCMIHLNRILALSCKILYSSDSERLQVGLEAEGWQGKIVGELESALNAWFEIIPHHLRWDPSFPIQDDIFFDQSAALHCAYHHTRIVIHRPLNSAAEGGASRKICTVAARACSQVAEIQHRRRPNNPLLFSKVHRLPLHVGHSSIHSQTALFTSAIVLLMNVWGGPGNVIETTEDLDGFHRCILVLRAQRRQCPSVDHLLEMLEGLVALSFTPASPPHGSIAMDISQGYHQPGRRMCDLLPHESQMEVLPPPAGDYLETKLWFPHHAGDRLHSLSRTPGVRESSHSEFNFAPDSGFSAHDGLNSLQEHPMWCRAPAGFGVTDWQTHLEHLFADEVPVEQQWQLSGAEHNG</sequence>
<dbReference type="PANTHER" id="PTHR46910:SF38">
    <property type="entry name" value="ZN(2)-C6 FUNGAL-TYPE DOMAIN-CONTAINING PROTEIN"/>
    <property type="match status" value="1"/>
</dbReference>
<dbReference type="InterPro" id="IPR007219">
    <property type="entry name" value="XnlR_reg_dom"/>
</dbReference>
<feature type="domain" description="Xylanolytic transcriptional activator regulatory" evidence="3">
    <location>
        <begin position="287"/>
        <end position="360"/>
    </location>
</feature>
<dbReference type="InterPro" id="IPR001138">
    <property type="entry name" value="Zn2Cys6_DnaBD"/>
</dbReference>
<dbReference type="Proteomes" id="UP001221757">
    <property type="component" value="Unassembled WGS sequence"/>
</dbReference>
<evidence type="ECO:0000256" key="2">
    <source>
        <dbReference type="ARBA" id="ARBA00023242"/>
    </source>
</evidence>
<evidence type="ECO:0000256" key="1">
    <source>
        <dbReference type="ARBA" id="ARBA00022723"/>
    </source>
</evidence>
<name>A0AAD7FTV7_MYCRO</name>
<dbReference type="GO" id="GO:0006351">
    <property type="term" value="P:DNA-templated transcription"/>
    <property type="evidence" value="ECO:0007669"/>
    <property type="project" value="InterPro"/>
</dbReference>
<dbReference type="CDD" id="cd12148">
    <property type="entry name" value="fungal_TF_MHR"/>
    <property type="match status" value="1"/>
</dbReference>
<dbReference type="InterPro" id="IPR036864">
    <property type="entry name" value="Zn2-C6_fun-type_DNA-bd_sf"/>
</dbReference>
<gene>
    <name evidence="4" type="ORF">B0H17DRAFT_485210</name>
</gene>
<dbReference type="Pfam" id="PF00172">
    <property type="entry name" value="Zn_clus"/>
    <property type="match status" value="1"/>
</dbReference>
<evidence type="ECO:0000313" key="5">
    <source>
        <dbReference type="Proteomes" id="UP001221757"/>
    </source>
</evidence>
<dbReference type="SMART" id="SM00906">
    <property type="entry name" value="Fungal_trans"/>
    <property type="match status" value="1"/>
</dbReference>
<evidence type="ECO:0000259" key="3">
    <source>
        <dbReference type="SMART" id="SM00906"/>
    </source>
</evidence>
<dbReference type="Gene3D" id="4.10.240.10">
    <property type="entry name" value="Zn(2)-C6 fungal-type DNA-binding domain"/>
    <property type="match status" value="1"/>
</dbReference>
<accession>A0AAD7FTV7</accession>